<accession>A0A7Y8KWQ2</accession>
<dbReference type="EMBL" id="VYGV01000006">
    <property type="protein sequence ID" value="NWF45254.1"/>
    <property type="molecule type" value="Genomic_DNA"/>
</dbReference>
<dbReference type="InterPro" id="IPR050228">
    <property type="entry name" value="Carboxylesterase_BioH"/>
</dbReference>
<sequence>MAFWDWSADPKAQGRHVVICVHGLSRQGRDFDVLAQALTPRSRVLAVDVAGRGYSDWLADPMAYQLGNYVADLAALVLQVRAEAPDAAIDWVGTSMGGLIGMAIAAQPALAPRRLVLNDVGPVIEWAALQRIGDYLGQNPSFTSEQDAVAYLASISTGFGPHSPAQWLAFSRPMLRERDGRWWLHYDPAIAQPYKAMTTGMEEAAARQFVQDGERTLWALYDAIGAPTLLLRGADSDLLTRATASEMGQRGPRARCVEFAGVGHAPTLLAPDQVAVVQEFLWAV</sequence>
<dbReference type="InterPro" id="IPR000073">
    <property type="entry name" value="AB_hydrolase_1"/>
</dbReference>
<dbReference type="SUPFAM" id="SSF53474">
    <property type="entry name" value="alpha/beta-Hydrolases"/>
    <property type="match status" value="1"/>
</dbReference>
<proteinExistence type="predicted"/>
<protein>
    <submittedName>
        <fullName evidence="2">Alpha/beta hydrolase</fullName>
    </submittedName>
</protein>
<dbReference type="PANTHER" id="PTHR43194:SF2">
    <property type="entry name" value="PEROXISOMAL MEMBRANE PROTEIN LPX1"/>
    <property type="match status" value="1"/>
</dbReference>
<reference evidence="2 3" key="1">
    <citation type="submission" date="2019-09" db="EMBL/GenBank/DDBJ databases">
        <title>Hydrogenophaga aromatica sp. nov., isolated from a para-xylene-degrading enrichment culture.</title>
        <authorList>
            <person name="Tancsics A."/>
            <person name="Banerjee S."/>
        </authorList>
    </citation>
    <scope>NUCLEOTIDE SEQUENCE [LARGE SCALE GENOMIC DNA]</scope>
    <source>
        <strain evidence="2 3">D2P1</strain>
    </source>
</reference>
<evidence type="ECO:0000259" key="1">
    <source>
        <dbReference type="Pfam" id="PF12697"/>
    </source>
</evidence>
<dbReference type="Proteomes" id="UP000545507">
    <property type="component" value="Unassembled WGS sequence"/>
</dbReference>
<evidence type="ECO:0000313" key="3">
    <source>
        <dbReference type="Proteomes" id="UP000545507"/>
    </source>
</evidence>
<dbReference type="InterPro" id="IPR029058">
    <property type="entry name" value="AB_hydrolase_fold"/>
</dbReference>
<organism evidence="2 3">
    <name type="scientific">Hydrogenophaga aromaticivorans</name>
    <dbReference type="NCBI Taxonomy" id="2610898"/>
    <lineage>
        <taxon>Bacteria</taxon>
        <taxon>Pseudomonadati</taxon>
        <taxon>Pseudomonadota</taxon>
        <taxon>Betaproteobacteria</taxon>
        <taxon>Burkholderiales</taxon>
        <taxon>Comamonadaceae</taxon>
        <taxon>Hydrogenophaga</taxon>
    </lineage>
</organism>
<name>A0A7Y8KWQ2_9BURK</name>
<dbReference type="PANTHER" id="PTHR43194">
    <property type="entry name" value="HYDROLASE ALPHA/BETA FOLD FAMILY"/>
    <property type="match status" value="1"/>
</dbReference>
<dbReference type="GO" id="GO:0016787">
    <property type="term" value="F:hydrolase activity"/>
    <property type="evidence" value="ECO:0007669"/>
    <property type="project" value="UniProtKB-KW"/>
</dbReference>
<comment type="caution">
    <text evidence="2">The sequence shown here is derived from an EMBL/GenBank/DDBJ whole genome shotgun (WGS) entry which is preliminary data.</text>
</comment>
<dbReference type="Gene3D" id="3.40.50.1820">
    <property type="entry name" value="alpha/beta hydrolase"/>
    <property type="match status" value="1"/>
</dbReference>
<evidence type="ECO:0000313" key="2">
    <source>
        <dbReference type="EMBL" id="NWF45254.1"/>
    </source>
</evidence>
<gene>
    <name evidence="2" type="ORF">F3K02_08310</name>
</gene>
<keyword evidence="3" id="KW-1185">Reference proteome</keyword>
<keyword evidence="2" id="KW-0378">Hydrolase</keyword>
<dbReference type="Pfam" id="PF12697">
    <property type="entry name" value="Abhydrolase_6"/>
    <property type="match status" value="1"/>
</dbReference>
<dbReference type="AlphaFoldDB" id="A0A7Y8KWQ2"/>
<feature type="domain" description="AB hydrolase-1" evidence="1">
    <location>
        <begin position="18"/>
        <end position="275"/>
    </location>
</feature>